<evidence type="ECO:0000313" key="3">
    <source>
        <dbReference type="Proteomes" id="UP001189429"/>
    </source>
</evidence>
<protein>
    <submittedName>
        <fullName evidence="2">Uncharacterized protein</fullName>
    </submittedName>
</protein>
<dbReference type="EMBL" id="CAUYUJ010006736">
    <property type="protein sequence ID" value="CAK0818488.1"/>
    <property type="molecule type" value="Genomic_DNA"/>
</dbReference>
<sequence>MSKGGGKGGGRGGGKGGGKDDRTSKQKKSDAFIDGQKQFMHDRRWAKNHRSGWRGSEVPRNDGAVTGLKPPECLAALPRARGVHLVMGGLCLELFCGLASLTLSQVFEAIILRGQCWHKGERRPIAPPKGPKGHVCYAEGVDLLAGNLFLPDQVSSAVACVHSGDADNVGDDEGDDFAPDWLGSKRGRSPDDLIQKALAQPRLFAAQEAKLNDKLQRAARGAHAIKPEALDKIRTRPVDSFTASGINPATRTEDAIVHDAIDHVAPMLAMCISEGMTPRMWCAGDFFCCDPQECVVTGGSCLTAMCGLLGFPTDSCMDGDRALGLAVLGARIALDVAAMPASAAMGANKAQQWTEELQFVANEKKRGPDQAAKSAGRLSFACTASAAQQGRDVAKPLYAQANAPLHGFGMSPALLNAARWWTKLLEIKTAARLAAGHTEREIVVAWQDSQIDVLEMIAAPLFVTTFQDMICGTAAFVPIDNTGVLGSLLKGSSSAPDANVLTRRIWLHAAEWSWAPAWARVALPLGEAVGAMLAGLTQWVSRGVVSCDIVAVVTFVRMRGRAAGVARDKLVARLARLREAAPEAVMWENGDRLPQIAKALSCIAPTKSAIAKSGVGHLLADETVWARGGDVAVTFASIAQRAATSLRPSPHVQCDRSSAVAGRRPVAAMKADQCMDYAVDFADWLMIDEVLADVARRRRLAATPVQQGALHWKLLDSIGPESLRARNPAQAALLRRAAAMAARRGQDAELARQGHGVGVTQLSTSFVNNTVSVTGKSAISLAGMSQHMVAQAQEMWTMECRNVCGGPLGSRSKEVIQMLVAAGQIAEVARLFDERARLLRRDATAQQDGDICKFLAIFTNPSTAANYVGYVKWACKLLSMETGWWSPTVALTPTGMRAEHLRTTGGPALVKVGMQREAQALPPGRHSAAWIESRDGGLDSPRVQLARRDRRPQGSLLTRTCACSGASPRCRAARAVAAWLRGKSARGKLFDLASFSFVEAVRRMPAHAGYGGAGRCTLKGPRYGCDTLSLDDRDNGGGGGAKTNVQELALNCPNRGEICPLIPAMRNQRIATLHLPVQPFCVGSPTLYVSRCSCAECAALHPREVEAWLLGLPPALPREAAVALVKEVHRTGMDGAAFGKLVASRVTPAALGGAVTPANMAVLRRCWHAKFPAGAAPGPAGAELLAPSFFEPPSRMPPLIAPPLPAFDTWMPAWPAAAALALAAPRCGVRSGSWIVGVFLACVRASSCGHLARPFGSDPVEKTALDAEARFSAPG</sequence>
<name>A0ABN9RI50_9DINO</name>
<evidence type="ECO:0000256" key="1">
    <source>
        <dbReference type="SAM" id="MobiDB-lite"/>
    </source>
</evidence>
<organism evidence="2 3">
    <name type="scientific">Prorocentrum cordatum</name>
    <dbReference type="NCBI Taxonomy" id="2364126"/>
    <lineage>
        <taxon>Eukaryota</taxon>
        <taxon>Sar</taxon>
        <taxon>Alveolata</taxon>
        <taxon>Dinophyceae</taxon>
        <taxon>Prorocentrales</taxon>
        <taxon>Prorocentraceae</taxon>
        <taxon>Prorocentrum</taxon>
    </lineage>
</organism>
<accession>A0ABN9RI50</accession>
<proteinExistence type="predicted"/>
<feature type="region of interest" description="Disordered" evidence="1">
    <location>
        <begin position="1"/>
        <end position="65"/>
    </location>
</feature>
<gene>
    <name evidence="2" type="ORF">PCOR1329_LOCUS20747</name>
</gene>
<evidence type="ECO:0000313" key="2">
    <source>
        <dbReference type="EMBL" id="CAK0818488.1"/>
    </source>
</evidence>
<feature type="compositionally biased region" description="Basic and acidic residues" evidence="1">
    <location>
        <begin position="17"/>
        <end position="31"/>
    </location>
</feature>
<dbReference type="Proteomes" id="UP001189429">
    <property type="component" value="Unassembled WGS sequence"/>
</dbReference>
<reference evidence="2" key="1">
    <citation type="submission" date="2023-10" db="EMBL/GenBank/DDBJ databases">
        <authorList>
            <person name="Chen Y."/>
            <person name="Shah S."/>
            <person name="Dougan E. K."/>
            <person name="Thang M."/>
            <person name="Chan C."/>
        </authorList>
    </citation>
    <scope>NUCLEOTIDE SEQUENCE [LARGE SCALE GENOMIC DNA]</scope>
</reference>
<comment type="caution">
    <text evidence="2">The sequence shown here is derived from an EMBL/GenBank/DDBJ whole genome shotgun (WGS) entry which is preliminary data.</text>
</comment>
<feature type="compositionally biased region" description="Gly residues" evidence="1">
    <location>
        <begin position="1"/>
        <end position="16"/>
    </location>
</feature>
<keyword evidence="3" id="KW-1185">Reference proteome</keyword>